<name>A0A6J5NSB8_9CAUD</name>
<dbReference type="InterPro" id="IPR045499">
    <property type="entry name" value="DUF6492"/>
</dbReference>
<accession>A0A6J5NSB8</accession>
<reference evidence="1" key="1">
    <citation type="submission" date="2020-04" db="EMBL/GenBank/DDBJ databases">
        <authorList>
            <person name="Chiriac C."/>
            <person name="Salcher M."/>
            <person name="Ghai R."/>
            <person name="Kavagutti S V."/>
        </authorList>
    </citation>
    <scope>NUCLEOTIDE SEQUENCE</scope>
</reference>
<organism evidence="1">
    <name type="scientific">uncultured Caudovirales phage</name>
    <dbReference type="NCBI Taxonomy" id="2100421"/>
    <lineage>
        <taxon>Viruses</taxon>
        <taxon>Duplodnaviria</taxon>
        <taxon>Heunggongvirae</taxon>
        <taxon>Uroviricota</taxon>
        <taxon>Caudoviricetes</taxon>
        <taxon>Peduoviridae</taxon>
        <taxon>Maltschvirus</taxon>
        <taxon>Maltschvirus maltsch</taxon>
    </lineage>
</organism>
<proteinExistence type="predicted"/>
<gene>
    <name evidence="1" type="ORF">UFOVP723_39</name>
</gene>
<dbReference type="Pfam" id="PF20102">
    <property type="entry name" value="DUF6492"/>
    <property type="match status" value="1"/>
</dbReference>
<sequence>MHKLVLYCKSYHKDVERAKILLDSIVKYNADNIPFYISVPETDIELFQSILGTEHYTLVTDESIDSDNEGWKGQQIVKSQFWKLGLCENYVCVDSDCFFIKPFHVKDFMFNDDTPYTICHEYKSFFEFLDKHPLGFDPYQSFTQERLHIMELFGREGVVYDFGPGPTIWSAKVWQSLEENYIQPNNLKFSDLIQANGSEFTWYGEWLLRDQTIRLIPRGPLFKNYHYPNQYQYDTHFKYDVEKIAKLYLGIGMQSIYEFN</sequence>
<protein>
    <submittedName>
        <fullName evidence="1">Uncharacterized protein</fullName>
    </submittedName>
</protein>
<evidence type="ECO:0000313" key="1">
    <source>
        <dbReference type="EMBL" id="CAB4160025.1"/>
    </source>
</evidence>
<dbReference type="EMBL" id="LR796697">
    <property type="protein sequence ID" value="CAB4160025.1"/>
    <property type="molecule type" value="Genomic_DNA"/>
</dbReference>